<protein>
    <submittedName>
        <fullName evidence="1">Uncharacterized protein</fullName>
    </submittedName>
</protein>
<dbReference type="Proteomes" id="UP000647416">
    <property type="component" value="Unassembled WGS sequence"/>
</dbReference>
<accession>A0A926FF40</accession>
<dbReference type="EMBL" id="JACRTE010000070">
    <property type="protein sequence ID" value="MBC8597577.1"/>
    <property type="molecule type" value="Genomic_DNA"/>
</dbReference>
<evidence type="ECO:0000313" key="1">
    <source>
        <dbReference type="EMBL" id="MBC8597577.1"/>
    </source>
</evidence>
<organism evidence="1 2">
    <name type="scientific">Qingrenia yutianensis</name>
    <dbReference type="NCBI Taxonomy" id="2763676"/>
    <lineage>
        <taxon>Bacteria</taxon>
        <taxon>Bacillati</taxon>
        <taxon>Bacillota</taxon>
        <taxon>Clostridia</taxon>
        <taxon>Eubacteriales</taxon>
        <taxon>Oscillospiraceae</taxon>
        <taxon>Qingrenia</taxon>
    </lineage>
</organism>
<gene>
    <name evidence="1" type="ORF">H8706_12020</name>
</gene>
<keyword evidence="2" id="KW-1185">Reference proteome</keyword>
<comment type="caution">
    <text evidence="1">The sequence shown here is derived from an EMBL/GenBank/DDBJ whole genome shotgun (WGS) entry which is preliminary data.</text>
</comment>
<reference evidence="1" key="1">
    <citation type="submission" date="2020-08" db="EMBL/GenBank/DDBJ databases">
        <title>Genome public.</title>
        <authorList>
            <person name="Liu C."/>
            <person name="Sun Q."/>
        </authorList>
    </citation>
    <scope>NUCLEOTIDE SEQUENCE</scope>
    <source>
        <strain evidence="1">NSJ-50</strain>
    </source>
</reference>
<sequence>MAVLFSKVTVSADNGAKESFLCGGIPEREDNLKNWIKYQNFVKDNPDTEKVEVNVKSFVYGDGEILDANEYEVAYFTKRGEDFLERSTVKPYGESKFEITADNEDMEEAEEPIIEMQG</sequence>
<proteinExistence type="predicted"/>
<name>A0A926FF40_9FIRM</name>
<dbReference type="RefSeq" id="WP_262432839.1">
    <property type="nucleotide sequence ID" value="NZ_JACRTE010000070.1"/>
</dbReference>
<dbReference type="AlphaFoldDB" id="A0A926FF40"/>
<evidence type="ECO:0000313" key="2">
    <source>
        <dbReference type="Proteomes" id="UP000647416"/>
    </source>
</evidence>